<dbReference type="PROSITE" id="PS50929">
    <property type="entry name" value="ABC_TM1F"/>
    <property type="match status" value="1"/>
</dbReference>
<dbReference type="PROSITE" id="PS50893">
    <property type="entry name" value="ABC_TRANSPORTER_2"/>
    <property type="match status" value="1"/>
</dbReference>
<feature type="transmembrane region" description="Helical" evidence="8">
    <location>
        <begin position="114"/>
        <end position="136"/>
    </location>
</feature>
<dbReference type="RefSeq" id="WP_322466572.1">
    <property type="nucleotide sequence ID" value="NZ_JAXOJX010000030.1"/>
</dbReference>
<feature type="transmembrane region" description="Helical" evidence="8">
    <location>
        <begin position="142"/>
        <end position="160"/>
    </location>
</feature>
<proteinExistence type="predicted"/>
<dbReference type="PANTHER" id="PTHR24221:SF654">
    <property type="entry name" value="ATP-BINDING CASSETTE SUB-FAMILY B MEMBER 6"/>
    <property type="match status" value="1"/>
</dbReference>
<dbReference type="InterPro" id="IPR003593">
    <property type="entry name" value="AAA+_ATPase"/>
</dbReference>
<evidence type="ECO:0000256" key="5">
    <source>
        <dbReference type="ARBA" id="ARBA00022840"/>
    </source>
</evidence>
<dbReference type="Pfam" id="PF00005">
    <property type="entry name" value="ABC_tran"/>
    <property type="match status" value="1"/>
</dbReference>
<comment type="caution">
    <text evidence="11">The sequence shown here is derived from an EMBL/GenBank/DDBJ whole genome shotgun (WGS) entry which is preliminary data.</text>
</comment>
<dbReference type="InterPro" id="IPR011527">
    <property type="entry name" value="ABC1_TM_dom"/>
</dbReference>
<gene>
    <name evidence="11" type="ORF">SM757_17825</name>
</gene>
<name>A0ABU5II25_9BURK</name>
<evidence type="ECO:0000256" key="7">
    <source>
        <dbReference type="ARBA" id="ARBA00023136"/>
    </source>
</evidence>
<feature type="transmembrane region" description="Helical" evidence="8">
    <location>
        <begin position="12"/>
        <end position="37"/>
    </location>
</feature>
<dbReference type="InterPro" id="IPR027417">
    <property type="entry name" value="P-loop_NTPase"/>
</dbReference>
<keyword evidence="3 8" id="KW-0812">Transmembrane</keyword>
<dbReference type="Gene3D" id="3.40.50.300">
    <property type="entry name" value="P-loop containing nucleotide triphosphate hydrolases"/>
    <property type="match status" value="1"/>
</dbReference>
<dbReference type="SMART" id="SM00382">
    <property type="entry name" value="AAA"/>
    <property type="match status" value="1"/>
</dbReference>
<sequence>MRRFLADHAQLFLAVAGFSLVLNLALLAPSLFMLQVFDRVLSTRSVETLVMLALVTALALALMFVLDLVRARLLALAGSLFEDGGGQTALRRLLDGADARHRDALRDLACVRQALSGAALLALLDAPWMVVYLGVIFAFSRILGWLALCSALLLVGLAWLGERITRSRLAALQQRSRDAARLTDGALRQAEVVRALGMGAHVAARWRALNRTLQAGQLSTQRRSGLVSSATRAFRQSVQVVMMGVAAWLVIEQQATPGVMIAVTIILGRALAPVEMLVAQWRPLLEAHAAWQRLRPLLEPAEAPAFDGLPAPRGALSLEGVSHVPQGAAQPVLRNVSLEVAPGEVLAIVGPSGAGKSTLARLMLGLLRPSAGVVRLDGMEMTPALPALAGSCVGYVPQEVALFDGTVADNIARLQPGAAGAAVAQAAQRARAHEMIVRLPQGYDTPVGEGGVRLSGGQRQLVALARALYGGPRLVVLDEANAHLDSEGEQALCAAVEGLRADGVTVVLITQRTQVLSVADRIAVLRNGSIERIGVRRDAAEAAASGAPAGTAAGVGVLHQAQ</sequence>
<evidence type="ECO:0000256" key="6">
    <source>
        <dbReference type="ARBA" id="ARBA00022989"/>
    </source>
</evidence>
<dbReference type="InterPro" id="IPR003439">
    <property type="entry name" value="ABC_transporter-like_ATP-bd"/>
</dbReference>
<keyword evidence="4" id="KW-0547">Nucleotide-binding</keyword>
<evidence type="ECO:0000259" key="10">
    <source>
        <dbReference type="PROSITE" id="PS50929"/>
    </source>
</evidence>
<keyword evidence="7 8" id="KW-0472">Membrane</keyword>
<evidence type="ECO:0000256" key="8">
    <source>
        <dbReference type="SAM" id="Phobius"/>
    </source>
</evidence>
<dbReference type="InterPro" id="IPR010128">
    <property type="entry name" value="ATPase_T1SS_PrtD-like"/>
</dbReference>
<evidence type="ECO:0000313" key="12">
    <source>
        <dbReference type="Proteomes" id="UP001293718"/>
    </source>
</evidence>
<evidence type="ECO:0000256" key="2">
    <source>
        <dbReference type="ARBA" id="ARBA00022475"/>
    </source>
</evidence>
<accession>A0ABU5II25</accession>
<dbReference type="Pfam" id="PF00664">
    <property type="entry name" value="ABC_membrane"/>
    <property type="match status" value="1"/>
</dbReference>
<dbReference type="SUPFAM" id="SSF90123">
    <property type="entry name" value="ABC transporter transmembrane region"/>
    <property type="match status" value="1"/>
</dbReference>
<feature type="domain" description="ABC transporter" evidence="9">
    <location>
        <begin position="316"/>
        <end position="552"/>
    </location>
</feature>
<dbReference type="SUPFAM" id="SSF52540">
    <property type="entry name" value="P-loop containing nucleoside triphosphate hydrolases"/>
    <property type="match status" value="1"/>
</dbReference>
<evidence type="ECO:0000256" key="3">
    <source>
        <dbReference type="ARBA" id="ARBA00022692"/>
    </source>
</evidence>
<dbReference type="PANTHER" id="PTHR24221">
    <property type="entry name" value="ATP-BINDING CASSETTE SUB-FAMILY B"/>
    <property type="match status" value="1"/>
</dbReference>
<evidence type="ECO:0000256" key="1">
    <source>
        <dbReference type="ARBA" id="ARBA00004651"/>
    </source>
</evidence>
<protein>
    <submittedName>
        <fullName evidence="11">Type I secretion system permease/ATPase</fullName>
    </submittedName>
</protein>
<feature type="transmembrane region" description="Helical" evidence="8">
    <location>
        <begin position="49"/>
        <end position="69"/>
    </location>
</feature>
<keyword evidence="5" id="KW-0067">ATP-binding</keyword>
<dbReference type="PROSITE" id="PS00211">
    <property type="entry name" value="ABC_TRANSPORTER_1"/>
    <property type="match status" value="1"/>
</dbReference>
<dbReference type="InterPro" id="IPR017871">
    <property type="entry name" value="ABC_transporter-like_CS"/>
</dbReference>
<reference evidence="11 12" key="1">
    <citation type="submission" date="2023-11" db="EMBL/GenBank/DDBJ databases">
        <title>Draft genome of Azohydromonas lata strain H1 (DSM1123), a polyhydroxyalkanoate producer.</title>
        <authorList>
            <person name="Traversa D."/>
            <person name="D'Addabbo P."/>
            <person name="Pazzani C."/>
            <person name="Manzari C."/>
            <person name="Chiara M."/>
            <person name="Scrascia M."/>
        </authorList>
    </citation>
    <scope>NUCLEOTIDE SEQUENCE [LARGE SCALE GENOMIC DNA]</scope>
    <source>
        <strain evidence="11 12">H1</strain>
    </source>
</reference>
<feature type="domain" description="ABC transmembrane type-1" evidence="10">
    <location>
        <begin position="13"/>
        <end position="286"/>
    </location>
</feature>
<keyword evidence="12" id="KW-1185">Reference proteome</keyword>
<dbReference type="EMBL" id="JAXOJX010000030">
    <property type="protein sequence ID" value="MDZ5458439.1"/>
    <property type="molecule type" value="Genomic_DNA"/>
</dbReference>
<comment type="subcellular location">
    <subcellularLocation>
        <location evidence="1">Cell membrane</location>
        <topology evidence="1">Multi-pass membrane protein</topology>
    </subcellularLocation>
</comment>
<dbReference type="NCBIfam" id="TIGR01842">
    <property type="entry name" value="type_I_sec_PrtD"/>
    <property type="match status" value="1"/>
</dbReference>
<evidence type="ECO:0000313" key="11">
    <source>
        <dbReference type="EMBL" id="MDZ5458439.1"/>
    </source>
</evidence>
<evidence type="ECO:0000256" key="4">
    <source>
        <dbReference type="ARBA" id="ARBA00022741"/>
    </source>
</evidence>
<evidence type="ECO:0000259" key="9">
    <source>
        <dbReference type="PROSITE" id="PS50893"/>
    </source>
</evidence>
<dbReference type="Gene3D" id="1.20.1560.10">
    <property type="entry name" value="ABC transporter type 1, transmembrane domain"/>
    <property type="match status" value="1"/>
</dbReference>
<dbReference type="InterPro" id="IPR036640">
    <property type="entry name" value="ABC1_TM_sf"/>
</dbReference>
<dbReference type="Proteomes" id="UP001293718">
    <property type="component" value="Unassembled WGS sequence"/>
</dbReference>
<keyword evidence="6 8" id="KW-1133">Transmembrane helix</keyword>
<organism evidence="11 12">
    <name type="scientific">Azohydromonas lata</name>
    <dbReference type="NCBI Taxonomy" id="45677"/>
    <lineage>
        <taxon>Bacteria</taxon>
        <taxon>Pseudomonadati</taxon>
        <taxon>Pseudomonadota</taxon>
        <taxon>Betaproteobacteria</taxon>
        <taxon>Burkholderiales</taxon>
        <taxon>Sphaerotilaceae</taxon>
        <taxon>Azohydromonas</taxon>
    </lineage>
</organism>
<dbReference type="InterPro" id="IPR039421">
    <property type="entry name" value="Type_1_exporter"/>
</dbReference>
<keyword evidence="2" id="KW-1003">Cell membrane</keyword>